<accession>A0A0F9W7W8</accession>
<dbReference type="AlphaFoldDB" id="A0A0F9W7W8"/>
<proteinExistence type="predicted"/>
<evidence type="ECO:0000313" key="1">
    <source>
        <dbReference type="EMBL" id="KKO08373.1"/>
    </source>
</evidence>
<comment type="caution">
    <text evidence="1">The sequence shown here is derived from an EMBL/GenBank/DDBJ whole genome shotgun (WGS) entry which is preliminary data.</text>
</comment>
<organism evidence="1">
    <name type="scientific">marine sediment metagenome</name>
    <dbReference type="NCBI Taxonomy" id="412755"/>
    <lineage>
        <taxon>unclassified sequences</taxon>
        <taxon>metagenomes</taxon>
        <taxon>ecological metagenomes</taxon>
    </lineage>
</organism>
<protein>
    <submittedName>
        <fullName evidence="1">Uncharacterized protein</fullName>
    </submittedName>
</protein>
<dbReference type="EMBL" id="LAZR01000009">
    <property type="protein sequence ID" value="KKO08373.1"/>
    <property type="molecule type" value="Genomic_DNA"/>
</dbReference>
<reference evidence="1" key="1">
    <citation type="journal article" date="2015" name="Nature">
        <title>Complex archaea that bridge the gap between prokaryotes and eukaryotes.</title>
        <authorList>
            <person name="Spang A."/>
            <person name="Saw J.H."/>
            <person name="Jorgensen S.L."/>
            <person name="Zaremba-Niedzwiedzka K."/>
            <person name="Martijn J."/>
            <person name="Lind A.E."/>
            <person name="van Eijk R."/>
            <person name="Schleper C."/>
            <person name="Guy L."/>
            <person name="Ettema T.J."/>
        </authorList>
    </citation>
    <scope>NUCLEOTIDE SEQUENCE</scope>
</reference>
<name>A0A0F9W7W8_9ZZZZ</name>
<gene>
    <name evidence="1" type="ORF">LCGC14_0043110</name>
</gene>
<sequence>MTQIAFPSQISARSARAASKTYNLHRGKPPQEHVVQGIACYRMPCGNVRMCKDLYRPHYPEGSTPGLGTVHLRMRRTPQGRTTYEASVAQFQTAAEIMGCEKSSSVNNPLEVVPSVRTPVSYSSGSLRAELVQPDDPFSPISSLKIDPYDQARKNIERCNRRSLHDIEV</sequence>